<dbReference type="SUPFAM" id="SSF46548">
    <property type="entry name" value="alpha-helical ferredoxin"/>
    <property type="match status" value="1"/>
</dbReference>
<evidence type="ECO:0000313" key="7">
    <source>
        <dbReference type="Proteomes" id="UP000279029"/>
    </source>
</evidence>
<evidence type="ECO:0000313" key="6">
    <source>
        <dbReference type="EMBL" id="VDN46404.1"/>
    </source>
</evidence>
<dbReference type="GO" id="GO:0051536">
    <property type="term" value="F:iron-sulfur cluster binding"/>
    <property type="evidence" value="ECO:0007669"/>
    <property type="project" value="InterPro"/>
</dbReference>
<dbReference type="InterPro" id="IPR017896">
    <property type="entry name" value="4Fe4S_Fe-S-bd"/>
</dbReference>
<dbReference type="Pfam" id="PF14691">
    <property type="entry name" value="Fer4_20"/>
    <property type="match status" value="1"/>
</dbReference>
<dbReference type="EMBL" id="LR130778">
    <property type="protein sequence ID" value="VDN46404.1"/>
    <property type="molecule type" value="Genomic_DNA"/>
</dbReference>
<organism evidence="6 7">
    <name type="scientific">Petrocella atlantisensis</name>
    <dbReference type="NCBI Taxonomy" id="2173034"/>
    <lineage>
        <taxon>Bacteria</taxon>
        <taxon>Bacillati</taxon>
        <taxon>Bacillota</taxon>
        <taxon>Clostridia</taxon>
        <taxon>Lachnospirales</taxon>
        <taxon>Vallitaleaceae</taxon>
        <taxon>Petrocella</taxon>
    </lineage>
</organism>
<dbReference type="SUPFAM" id="SSF51971">
    <property type="entry name" value="Nucleotide-binding domain"/>
    <property type="match status" value="2"/>
</dbReference>
<dbReference type="PRINTS" id="PR00419">
    <property type="entry name" value="ADXRDTASE"/>
</dbReference>
<dbReference type="GO" id="GO:0004355">
    <property type="term" value="F:glutamate synthase (NADPH) activity"/>
    <property type="evidence" value="ECO:0007669"/>
    <property type="project" value="UniProtKB-EC"/>
</dbReference>
<name>A0A3P7NT78_9FIRM</name>
<keyword evidence="2 6" id="KW-0560">Oxidoreductase</keyword>
<keyword evidence="7" id="KW-1185">Reference proteome</keyword>
<dbReference type="InterPro" id="IPR051394">
    <property type="entry name" value="Glutamate_Synthase"/>
</dbReference>
<dbReference type="InterPro" id="IPR036188">
    <property type="entry name" value="FAD/NAD-bd_sf"/>
</dbReference>
<dbReference type="NCBIfam" id="TIGR01317">
    <property type="entry name" value="GOGAT_sm_gam"/>
    <property type="match status" value="1"/>
</dbReference>
<dbReference type="PANTHER" id="PTHR43100:SF1">
    <property type="entry name" value="GLUTAMATE SYNTHASE [NADPH] SMALL CHAIN"/>
    <property type="match status" value="1"/>
</dbReference>
<gene>
    <name evidence="6" type="primary">gltB</name>
    <name evidence="6" type="ORF">PATL70BA_0547</name>
</gene>
<reference evidence="6 7" key="1">
    <citation type="submission" date="2018-09" db="EMBL/GenBank/DDBJ databases">
        <authorList>
            <person name="Postec A."/>
        </authorList>
    </citation>
    <scope>NUCLEOTIDE SEQUENCE [LARGE SCALE GENOMIC DNA]</scope>
    <source>
        <strain evidence="6">70B-A</strain>
    </source>
</reference>
<sequence>MGKVTGFMEFDRNNGSYQPADKRITDFDDIFIPVDETEITIQAARCMDCGIPFCSSSCPLGNIIPDFNDLVYNNQWKKALQVLHTTNNFPEFTGKICPAPCESGCVLGLIKDPITIEHIELAIAEKGWAEGWIQPEPPAIRTGKTVAIVGSGPAGMAAAQQLARVGHSVTLFERSDAIGGAVRYGVPDYKLPKSYIQRRVDQMVAEGVQVRTSTNVGVDIPVDTLKNDFDVICLTGGSTEPRDLTISGRDLSGIHFAMDFLPQSNKRVAGGQIPEDIAITAEGKKVVVIGGGDTGSDCIGTSLRQGAVDVTQLELLPMPPKERDITQPWPVFPRLYKTSSSHDEAEATFNKDIREFSVGTKAFIGNDTGEVTGLRCVRLAWEDVDGRYTMKEIEGSEFTLEADLILFAMGFLHPEHTGLLDDLGVEYDSRGNVASDRSFQTSIPGIFTSGDMRRGQSLVVHAISEGRNMAYEVDKFLMGETYLRSTLK</sequence>
<dbReference type="KEGG" id="cbar:PATL70BA_0547"/>
<evidence type="ECO:0000259" key="5">
    <source>
        <dbReference type="PROSITE" id="PS51379"/>
    </source>
</evidence>
<proteinExistence type="predicted"/>
<dbReference type="OrthoDB" id="9803192at2"/>
<evidence type="ECO:0000256" key="3">
    <source>
        <dbReference type="ARBA" id="ARBA00023164"/>
    </source>
</evidence>
<keyword evidence="3" id="KW-0314">Glutamate biosynthesis</keyword>
<protein>
    <submittedName>
        <fullName evidence="6">Glutamate synthase (Small subunit, NADP-dependent)</fullName>
        <ecNumber evidence="6">1.4.1.13</ecNumber>
    </submittedName>
</protein>
<dbReference type="PANTHER" id="PTHR43100">
    <property type="entry name" value="GLUTAMATE SYNTHASE [NADPH] SMALL CHAIN"/>
    <property type="match status" value="1"/>
</dbReference>
<evidence type="ECO:0000256" key="2">
    <source>
        <dbReference type="ARBA" id="ARBA00023002"/>
    </source>
</evidence>
<dbReference type="InterPro" id="IPR028261">
    <property type="entry name" value="DPD_II"/>
</dbReference>
<comment type="pathway">
    <text evidence="4">Amino-acid biosynthesis.</text>
</comment>
<dbReference type="EC" id="1.4.1.13" evidence="6"/>
<evidence type="ECO:0000256" key="4">
    <source>
        <dbReference type="ARBA" id="ARBA00029440"/>
    </source>
</evidence>
<dbReference type="InterPro" id="IPR006005">
    <property type="entry name" value="Glut_synth_ssu1"/>
</dbReference>
<evidence type="ECO:0000256" key="1">
    <source>
        <dbReference type="ARBA" id="ARBA00022605"/>
    </source>
</evidence>
<feature type="domain" description="4Fe-4S ferredoxin-type" evidence="5">
    <location>
        <begin position="37"/>
        <end position="68"/>
    </location>
</feature>
<dbReference type="InterPro" id="IPR023753">
    <property type="entry name" value="FAD/NAD-binding_dom"/>
</dbReference>
<dbReference type="Pfam" id="PF07992">
    <property type="entry name" value="Pyr_redox_2"/>
    <property type="match status" value="2"/>
</dbReference>
<dbReference type="InterPro" id="IPR009051">
    <property type="entry name" value="Helical_ferredxn"/>
</dbReference>
<dbReference type="RefSeq" id="WP_125135926.1">
    <property type="nucleotide sequence ID" value="NZ_LR130778.1"/>
</dbReference>
<dbReference type="GO" id="GO:0016639">
    <property type="term" value="F:oxidoreductase activity, acting on the CH-NH2 group of donors, NAD or NADP as acceptor"/>
    <property type="evidence" value="ECO:0007669"/>
    <property type="project" value="InterPro"/>
</dbReference>
<dbReference type="Proteomes" id="UP000279029">
    <property type="component" value="Chromosome"/>
</dbReference>
<dbReference type="Gene3D" id="1.10.1060.10">
    <property type="entry name" value="Alpha-helical ferredoxin"/>
    <property type="match status" value="1"/>
</dbReference>
<dbReference type="PROSITE" id="PS51379">
    <property type="entry name" value="4FE4S_FER_2"/>
    <property type="match status" value="1"/>
</dbReference>
<dbReference type="AlphaFoldDB" id="A0A3P7NT78"/>
<accession>A0A3P7NT78</accession>
<dbReference type="GO" id="GO:0006537">
    <property type="term" value="P:glutamate biosynthetic process"/>
    <property type="evidence" value="ECO:0007669"/>
    <property type="project" value="UniProtKB-KW"/>
</dbReference>
<dbReference type="Gene3D" id="3.50.50.60">
    <property type="entry name" value="FAD/NAD(P)-binding domain"/>
    <property type="match status" value="2"/>
</dbReference>
<keyword evidence="1" id="KW-0028">Amino-acid biosynthesis</keyword>